<dbReference type="AlphaFoldDB" id="A0A3A1NL47"/>
<protein>
    <submittedName>
        <fullName evidence="1">Uncharacterized protein</fullName>
    </submittedName>
</protein>
<name>A0A3A1NL47_9FLAO</name>
<reference evidence="1 2" key="1">
    <citation type="submission" date="2018-08" db="EMBL/GenBank/DDBJ databases">
        <title>Proposal of Muricauda 72 sp.nov. and Muricauda NH166 sp.nov., isolated from seawater.</title>
        <authorList>
            <person name="Cheng H."/>
            <person name="Wu Y.-H."/>
            <person name="Guo L.-L."/>
            <person name="Xu X.-W."/>
        </authorList>
    </citation>
    <scope>NUCLEOTIDE SEQUENCE [LARGE SCALE GENOMIC DNA]</scope>
    <source>
        <strain evidence="1 2">72</strain>
    </source>
</reference>
<sequence>MTKKWGHDNCHKEDKNVFFIYFRFVNGLKRCLGRGQDNCFKYMAWAFMIDHVVFLSIKGQIVFMNLTHAQYAIIRIGKLFF</sequence>
<organism evidence="1 2">
    <name type="scientific">Flagellimonas pelagia</name>
    <dbReference type="NCBI Taxonomy" id="2306998"/>
    <lineage>
        <taxon>Bacteria</taxon>
        <taxon>Pseudomonadati</taxon>
        <taxon>Bacteroidota</taxon>
        <taxon>Flavobacteriia</taxon>
        <taxon>Flavobacteriales</taxon>
        <taxon>Flavobacteriaceae</taxon>
        <taxon>Flagellimonas</taxon>
    </lineage>
</organism>
<evidence type="ECO:0000313" key="2">
    <source>
        <dbReference type="Proteomes" id="UP000266691"/>
    </source>
</evidence>
<evidence type="ECO:0000313" key="1">
    <source>
        <dbReference type="EMBL" id="RIV44284.1"/>
    </source>
</evidence>
<accession>A0A3A1NL47</accession>
<comment type="caution">
    <text evidence="1">The sequence shown here is derived from an EMBL/GenBank/DDBJ whole genome shotgun (WGS) entry which is preliminary data.</text>
</comment>
<dbReference type="Proteomes" id="UP000266691">
    <property type="component" value="Unassembled WGS sequence"/>
</dbReference>
<dbReference type="EMBL" id="QXFI01000026">
    <property type="protein sequence ID" value="RIV44284.1"/>
    <property type="molecule type" value="Genomic_DNA"/>
</dbReference>
<gene>
    <name evidence="1" type="ORF">D2V05_12475</name>
</gene>
<proteinExistence type="predicted"/>